<dbReference type="GeneID" id="300580858"/>
<proteinExistence type="predicted"/>
<organism evidence="1 2">
    <name type="scientific">Trichoderma ghanense</name>
    <dbReference type="NCBI Taxonomy" id="65468"/>
    <lineage>
        <taxon>Eukaryota</taxon>
        <taxon>Fungi</taxon>
        <taxon>Dikarya</taxon>
        <taxon>Ascomycota</taxon>
        <taxon>Pezizomycotina</taxon>
        <taxon>Sordariomycetes</taxon>
        <taxon>Hypocreomycetidae</taxon>
        <taxon>Hypocreales</taxon>
        <taxon>Hypocreaceae</taxon>
        <taxon>Trichoderma</taxon>
    </lineage>
</organism>
<evidence type="ECO:0000313" key="1">
    <source>
        <dbReference type="EMBL" id="TFA98785.1"/>
    </source>
</evidence>
<dbReference type="RefSeq" id="XP_073554987.1">
    <property type="nucleotide sequence ID" value="XM_073706408.1"/>
</dbReference>
<sequence length="103" mass="11073">MKRTASLTVKVCKSGKQLRSRLSSSVVSHILAEQLVLDSGIAGQSAEIMEGSIIFDHFLGAMLIFAIEPILTVQSADENVSASVKTALANLLEISFNLGYYPM</sequence>
<evidence type="ECO:0000313" key="2">
    <source>
        <dbReference type="Proteomes" id="UP001642720"/>
    </source>
</evidence>
<keyword evidence="2" id="KW-1185">Reference proteome</keyword>
<protein>
    <submittedName>
        <fullName evidence="1">Uncharacterized protein</fullName>
    </submittedName>
</protein>
<gene>
    <name evidence="1" type="ORF">CCMA1212_009321</name>
</gene>
<name>A0ABY2GSM2_9HYPO</name>
<dbReference type="Proteomes" id="UP001642720">
    <property type="component" value="Unassembled WGS sequence"/>
</dbReference>
<accession>A0ABY2GSM2</accession>
<reference evidence="1 2" key="1">
    <citation type="submission" date="2018-01" db="EMBL/GenBank/DDBJ databases">
        <title>Genome characterization of the sugarcane-associated fungus Trichoderma ghanense CCMA-1212 and their application in lignocelulose bioconversion.</title>
        <authorList>
            <person name="Steindorff A.S."/>
            <person name="Mendes T.D."/>
            <person name="Vilela E.S.D."/>
            <person name="Rodrigues D.S."/>
            <person name="Formighieri E.F."/>
            <person name="Melo I.S."/>
            <person name="Favaro L.C.L."/>
        </authorList>
    </citation>
    <scope>NUCLEOTIDE SEQUENCE [LARGE SCALE GENOMIC DNA]</scope>
    <source>
        <strain evidence="1 2">CCMA-1212</strain>
    </source>
</reference>
<dbReference type="EMBL" id="PPTA01000017">
    <property type="protein sequence ID" value="TFA98785.1"/>
    <property type="molecule type" value="Genomic_DNA"/>
</dbReference>
<comment type="caution">
    <text evidence="1">The sequence shown here is derived from an EMBL/GenBank/DDBJ whole genome shotgun (WGS) entry which is preliminary data.</text>
</comment>